<reference evidence="2" key="1">
    <citation type="submission" date="2022-10" db="EMBL/GenBank/DDBJ databases">
        <title>Characterization and whole genome sequencing of a new Roseateles species, isolated from fresh water.</title>
        <authorList>
            <person name="Guliayeva D.Y."/>
            <person name="Akhremchuk A.E."/>
            <person name="Sikolenko M.A."/>
            <person name="Valentovich L.N."/>
            <person name="Sidarenka A.V."/>
        </authorList>
    </citation>
    <scope>NUCLEOTIDE SEQUENCE</scope>
    <source>
        <strain evidence="2">BIM B-1768</strain>
    </source>
</reference>
<dbReference type="NCBIfam" id="NF005460">
    <property type="entry name" value="PRK07056.1"/>
    <property type="match status" value="1"/>
</dbReference>
<evidence type="ECO:0000313" key="2">
    <source>
        <dbReference type="EMBL" id="UXH77051.1"/>
    </source>
</evidence>
<proteinExistence type="predicted"/>
<protein>
    <submittedName>
        <fullName evidence="2">Amidase</fullName>
    </submittedName>
</protein>
<dbReference type="Gene3D" id="3.90.1300.10">
    <property type="entry name" value="Amidase signature (AS) domain"/>
    <property type="match status" value="1"/>
</dbReference>
<dbReference type="InterPro" id="IPR000120">
    <property type="entry name" value="Amidase"/>
</dbReference>
<dbReference type="RefSeq" id="WP_261756793.1">
    <property type="nucleotide sequence ID" value="NZ_CP104562.2"/>
</dbReference>
<keyword evidence="3" id="KW-1185">Reference proteome</keyword>
<organism evidence="2 3">
    <name type="scientific">Roseateles amylovorans</name>
    <dbReference type="NCBI Taxonomy" id="2978473"/>
    <lineage>
        <taxon>Bacteria</taxon>
        <taxon>Pseudomonadati</taxon>
        <taxon>Pseudomonadota</taxon>
        <taxon>Betaproteobacteria</taxon>
        <taxon>Burkholderiales</taxon>
        <taxon>Sphaerotilaceae</taxon>
        <taxon>Roseateles</taxon>
    </lineage>
</organism>
<dbReference type="PANTHER" id="PTHR11895">
    <property type="entry name" value="TRANSAMIDASE"/>
    <property type="match status" value="1"/>
</dbReference>
<feature type="domain" description="Amidase" evidence="1">
    <location>
        <begin position="27"/>
        <end position="436"/>
    </location>
</feature>
<accession>A0ABY6AV21</accession>
<dbReference type="InterPro" id="IPR036928">
    <property type="entry name" value="AS_sf"/>
</dbReference>
<dbReference type="InterPro" id="IPR023631">
    <property type="entry name" value="Amidase_dom"/>
</dbReference>
<evidence type="ECO:0000259" key="1">
    <source>
        <dbReference type="Pfam" id="PF01425"/>
    </source>
</evidence>
<dbReference type="EMBL" id="CP104562">
    <property type="protein sequence ID" value="UXH77051.1"/>
    <property type="molecule type" value="Genomic_DNA"/>
</dbReference>
<sequence length="453" mass="47801">MPIDLTEALTQLREGRCDARTLLSHSLERARSPACERVFIRTFFDEATAVAAHVDARLARGEALPALGGLSLSVKDLFDVAGHPTTAASASLADAVPADDDAPAVARLRAAGAALIGHTNLSEFAFSGVGLNPHHGTPVNPVTRLLDGLDRIPGGSTSGGAVSVSTGAAWAALGTDTGGSLRIPAALQGLVGFKSTARCIPLDRCIPLSPSLDTAGAITRSVRDAALLHGLLSGQTVKPDRRPLAQRRLAVVQELMQDDLEPAVAQAFERALSVLRAAGAQIEVCSIPALTRVAELQAGGGLPAFESWQWHRDRLATRGALYDPRVALRIRRGETILPDHYHALLDARRRWIHDMTLALNGYDAVLSPTVPTQAPEIAPLLLSDGLFFATNARLLRNPSVVNLLDGCALSLPCHRPDELPMGLMLWAPGLQDATLLSTAADVEAALTPIAEAH</sequence>
<dbReference type="SUPFAM" id="SSF75304">
    <property type="entry name" value="Amidase signature (AS) enzymes"/>
    <property type="match status" value="1"/>
</dbReference>
<gene>
    <name evidence="2" type="ORF">N4261_18785</name>
</gene>
<dbReference type="Pfam" id="PF01425">
    <property type="entry name" value="Amidase"/>
    <property type="match status" value="1"/>
</dbReference>
<dbReference type="PANTHER" id="PTHR11895:SF176">
    <property type="entry name" value="AMIDASE AMID-RELATED"/>
    <property type="match status" value="1"/>
</dbReference>
<name>A0ABY6AV21_9BURK</name>
<evidence type="ECO:0000313" key="3">
    <source>
        <dbReference type="Proteomes" id="UP001064933"/>
    </source>
</evidence>
<dbReference type="Proteomes" id="UP001064933">
    <property type="component" value="Chromosome"/>
</dbReference>